<dbReference type="Gene3D" id="3.30.590.20">
    <property type="match status" value="1"/>
</dbReference>
<dbReference type="InterPro" id="IPR014746">
    <property type="entry name" value="Gln_synth/guanido_kin_cat_dom"/>
</dbReference>
<comment type="similarity">
    <text evidence="5">Belongs to the glutamate--cysteine ligase type 2 family. YbdK subfamily.</text>
</comment>
<keyword evidence="2 5" id="KW-0547">Nucleotide-binding</keyword>
<keyword evidence="1 5" id="KW-0436">Ligase</keyword>
<dbReference type="Pfam" id="PF04107">
    <property type="entry name" value="GCS2"/>
    <property type="match status" value="1"/>
</dbReference>
<evidence type="ECO:0000313" key="7">
    <source>
        <dbReference type="EMBL" id="GEO94135.1"/>
    </source>
</evidence>
<protein>
    <recommendedName>
        <fullName evidence="5">Putative glutamate--cysteine ligase 2</fullName>
        <ecNumber evidence="5">6.3.2.2</ecNumber>
    </recommendedName>
    <alternativeName>
        <fullName evidence="5">Gamma-glutamylcysteine synthetase 2</fullName>
        <shortName evidence="5">GCS 2</shortName>
        <shortName evidence="5">Gamma-GCS 2</shortName>
    </alternativeName>
</protein>
<reference evidence="7 8" key="1">
    <citation type="submission" date="2019-07" db="EMBL/GenBank/DDBJ databases">
        <title>Whole genome shotgun sequence of Kocuria turfanensis NBRC 107627.</title>
        <authorList>
            <person name="Hosoyama A."/>
            <person name="Uohara A."/>
            <person name="Ohji S."/>
            <person name="Ichikawa N."/>
        </authorList>
    </citation>
    <scope>NUCLEOTIDE SEQUENCE [LARGE SCALE GENOMIC DNA]</scope>
    <source>
        <strain evidence="7 8">NBRC 107627</strain>
    </source>
</reference>
<dbReference type="EMBL" id="BJZS01000007">
    <property type="protein sequence ID" value="GEO94135.1"/>
    <property type="molecule type" value="Genomic_DNA"/>
</dbReference>
<evidence type="ECO:0000256" key="2">
    <source>
        <dbReference type="ARBA" id="ARBA00022741"/>
    </source>
</evidence>
<dbReference type="SUPFAM" id="SSF55931">
    <property type="entry name" value="Glutamine synthetase/guanido kinase"/>
    <property type="match status" value="1"/>
</dbReference>
<dbReference type="Proteomes" id="UP000321103">
    <property type="component" value="Unassembled WGS sequence"/>
</dbReference>
<feature type="region of interest" description="Disordered" evidence="6">
    <location>
        <begin position="1"/>
        <end position="20"/>
    </location>
</feature>
<sequence>MPRTSDGLVRRVGTGPGTALAGTRVLRSDELDDTPRRAPARAPGLPTRMEAITVPPYPDTSGTDGRGRTFGVEEELLLVDAETLEPVAVSRDVVRDHDRHPAASGHRITTELQQEQIEVAGPPVRGLAEQLAAIRQGRALLDAAARRRGARAVALASPVFPARPHLVPQPRYEWLHERYGMVVEEQLTCGLHVHVGTSGPDEGVAVLDRIRGWLPVLLALSANSPFWYGRDTGFGSFRYQTWTRWPTSGPDELLATAQEYDRRCAALLRSGVALDRGMLYFDARLSARYPTVEIRIADVCLEAEHAAVLAALARALVETAAGQWRAGDPAPPIGVAQLRAWSWQASAAGTGGTLVSPVSGAPTPADEVVAELLAHVRPALEAQGELESVAGTVAALLRGGAGARRQREAWAVRQDPHDVVRAALEATHR</sequence>
<keyword evidence="3 5" id="KW-0067">ATP-binding</keyword>
<dbReference type="HAMAP" id="MF_01609">
    <property type="entry name" value="Glu_cys_ligase_2"/>
    <property type="match status" value="1"/>
</dbReference>
<dbReference type="InterPro" id="IPR011793">
    <property type="entry name" value="YbdK"/>
</dbReference>
<gene>
    <name evidence="7" type="ORF">KTU01_02580</name>
</gene>
<organism evidence="7 8">
    <name type="scientific">Kocuria turfanensis</name>
    <dbReference type="NCBI Taxonomy" id="388357"/>
    <lineage>
        <taxon>Bacteria</taxon>
        <taxon>Bacillati</taxon>
        <taxon>Actinomycetota</taxon>
        <taxon>Actinomycetes</taxon>
        <taxon>Micrococcales</taxon>
        <taxon>Micrococcaceae</taxon>
        <taxon>Kocuria</taxon>
    </lineage>
</organism>
<evidence type="ECO:0000256" key="4">
    <source>
        <dbReference type="ARBA" id="ARBA00048819"/>
    </source>
</evidence>
<dbReference type="PANTHER" id="PTHR36510:SF1">
    <property type="entry name" value="GLUTAMATE--CYSTEINE LIGASE 2-RELATED"/>
    <property type="match status" value="1"/>
</dbReference>
<evidence type="ECO:0000313" key="8">
    <source>
        <dbReference type="Proteomes" id="UP000321103"/>
    </source>
</evidence>
<comment type="function">
    <text evidence="5">ATP-dependent carboxylate-amine ligase which exhibits weak glutamate--cysteine ligase activity.</text>
</comment>
<dbReference type="RefSeq" id="WP_232319389.1">
    <property type="nucleotide sequence ID" value="NZ_BJZS01000007.1"/>
</dbReference>
<proteinExistence type="inferred from homology"/>
<dbReference type="GO" id="GO:0005524">
    <property type="term" value="F:ATP binding"/>
    <property type="evidence" value="ECO:0007669"/>
    <property type="project" value="UniProtKB-KW"/>
</dbReference>
<keyword evidence="8" id="KW-1185">Reference proteome</keyword>
<dbReference type="GO" id="GO:0042398">
    <property type="term" value="P:modified amino acid biosynthetic process"/>
    <property type="evidence" value="ECO:0007669"/>
    <property type="project" value="InterPro"/>
</dbReference>
<comment type="caution">
    <text evidence="7">The sequence shown here is derived from an EMBL/GenBank/DDBJ whole genome shotgun (WGS) entry which is preliminary data.</text>
</comment>
<dbReference type="InterPro" id="IPR050141">
    <property type="entry name" value="GCL_type2/YbdK_subfam"/>
</dbReference>
<accession>A0A512I8V2</accession>
<evidence type="ECO:0000256" key="6">
    <source>
        <dbReference type="SAM" id="MobiDB-lite"/>
    </source>
</evidence>
<dbReference type="AlphaFoldDB" id="A0A512I8V2"/>
<dbReference type="InterPro" id="IPR006336">
    <property type="entry name" value="GCS2"/>
</dbReference>
<dbReference type="STRING" id="388357.GCA_001580365_00825"/>
<evidence type="ECO:0000256" key="3">
    <source>
        <dbReference type="ARBA" id="ARBA00022840"/>
    </source>
</evidence>
<name>A0A512I8V2_9MICC</name>
<dbReference type="EC" id="6.3.2.2" evidence="5"/>
<evidence type="ECO:0000256" key="5">
    <source>
        <dbReference type="HAMAP-Rule" id="MF_01609"/>
    </source>
</evidence>
<comment type="catalytic activity">
    <reaction evidence="4 5">
        <text>L-cysteine + L-glutamate + ATP = gamma-L-glutamyl-L-cysteine + ADP + phosphate + H(+)</text>
        <dbReference type="Rhea" id="RHEA:13285"/>
        <dbReference type="ChEBI" id="CHEBI:15378"/>
        <dbReference type="ChEBI" id="CHEBI:29985"/>
        <dbReference type="ChEBI" id="CHEBI:30616"/>
        <dbReference type="ChEBI" id="CHEBI:35235"/>
        <dbReference type="ChEBI" id="CHEBI:43474"/>
        <dbReference type="ChEBI" id="CHEBI:58173"/>
        <dbReference type="ChEBI" id="CHEBI:456216"/>
        <dbReference type="EC" id="6.3.2.2"/>
    </reaction>
</comment>
<dbReference type="PANTHER" id="PTHR36510">
    <property type="entry name" value="GLUTAMATE--CYSTEINE LIGASE 2-RELATED"/>
    <property type="match status" value="1"/>
</dbReference>
<dbReference type="NCBIfam" id="TIGR02050">
    <property type="entry name" value="gshA_cyan_rel"/>
    <property type="match status" value="1"/>
</dbReference>
<dbReference type="NCBIfam" id="NF010041">
    <property type="entry name" value="PRK13517.1-1"/>
    <property type="match status" value="1"/>
</dbReference>
<dbReference type="GO" id="GO:0004357">
    <property type="term" value="F:glutamate-cysteine ligase activity"/>
    <property type="evidence" value="ECO:0007669"/>
    <property type="project" value="UniProtKB-EC"/>
</dbReference>
<evidence type="ECO:0000256" key="1">
    <source>
        <dbReference type="ARBA" id="ARBA00022598"/>
    </source>
</evidence>